<keyword evidence="5" id="KW-1185">Reference proteome</keyword>
<dbReference type="SUPFAM" id="SSF50494">
    <property type="entry name" value="Trypsin-like serine proteases"/>
    <property type="match status" value="3"/>
</dbReference>
<dbReference type="InterPro" id="IPR001254">
    <property type="entry name" value="Trypsin_dom"/>
</dbReference>
<dbReference type="GO" id="GO:0006508">
    <property type="term" value="P:proteolysis"/>
    <property type="evidence" value="ECO:0007669"/>
    <property type="project" value="UniProtKB-KW"/>
</dbReference>
<protein>
    <submittedName>
        <fullName evidence="4">Transmembrane protease serine 2</fullName>
    </submittedName>
</protein>
<comment type="caution">
    <text evidence="4">The sequence shown here is derived from an EMBL/GenBank/DDBJ whole genome shotgun (WGS) entry which is preliminary data.</text>
</comment>
<dbReference type="InParanoid" id="A0A0V1BR61"/>
<dbReference type="PANTHER" id="PTHR24256">
    <property type="entry name" value="TRYPTASE-RELATED"/>
    <property type="match status" value="1"/>
</dbReference>
<feature type="domain" description="Peptidase S1" evidence="3">
    <location>
        <begin position="322"/>
        <end position="457"/>
    </location>
</feature>
<evidence type="ECO:0000313" key="4">
    <source>
        <dbReference type="EMBL" id="KRY39440.1"/>
    </source>
</evidence>
<dbReference type="InterPro" id="IPR043504">
    <property type="entry name" value="Peptidase_S1_PA_chymotrypsin"/>
</dbReference>
<dbReference type="STRING" id="6334.A0A0V1BR61"/>
<feature type="domain" description="Peptidase S1" evidence="3">
    <location>
        <begin position="648"/>
        <end position="776"/>
    </location>
</feature>
<gene>
    <name evidence="4" type="primary">Tmprss2</name>
    <name evidence="4" type="ORF">T01_16150</name>
</gene>
<evidence type="ECO:0000256" key="2">
    <source>
        <dbReference type="ARBA" id="ARBA00024195"/>
    </source>
</evidence>
<keyword evidence="1" id="KW-1015">Disulfide bond</keyword>
<dbReference type="AlphaFoldDB" id="A0A0V1BR61"/>
<dbReference type="InterPro" id="IPR051487">
    <property type="entry name" value="Ser/Thr_Proteases_Immune/Dev"/>
</dbReference>
<proteinExistence type="inferred from homology"/>
<dbReference type="OrthoDB" id="6147874at2759"/>
<name>A0A0V1BR61_TRISP</name>
<dbReference type="Proteomes" id="UP000054776">
    <property type="component" value="Unassembled WGS sequence"/>
</dbReference>
<dbReference type="Gene3D" id="2.40.10.10">
    <property type="entry name" value="Trypsin-like serine proteases"/>
    <property type="match status" value="3"/>
</dbReference>
<dbReference type="EMBL" id="JYDH01000018">
    <property type="protein sequence ID" value="KRY39440.1"/>
    <property type="molecule type" value="Genomic_DNA"/>
</dbReference>
<reference evidence="4 5" key="1">
    <citation type="submission" date="2015-01" db="EMBL/GenBank/DDBJ databases">
        <title>Evolution of Trichinella species and genotypes.</title>
        <authorList>
            <person name="Korhonen P.K."/>
            <person name="Edoardo P."/>
            <person name="Giuseppe L.R."/>
            <person name="Gasser R.B."/>
        </authorList>
    </citation>
    <scope>NUCLEOTIDE SEQUENCE [LARGE SCALE GENOMIC DNA]</scope>
    <source>
        <strain evidence="4">ISS3</strain>
    </source>
</reference>
<comment type="similarity">
    <text evidence="2">Belongs to the peptidase S1 family. CLIP subfamily.</text>
</comment>
<organism evidence="4 5">
    <name type="scientific">Trichinella spiralis</name>
    <name type="common">Trichina worm</name>
    <dbReference type="NCBI Taxonomy" id="6334"/>
    <lineage>
        <taxon>Eukaryota</taxon>
        <taxon>Metazoa</taxon>
        <taxon>Ecdysozoa</taxon>
        <taxon>Nematoda</taxon>
        <taxon>Enoplea</taxon>
        <taxon>Dorylaimia</taxon>
        <taxon>Trichinellida</taxon>
        <taxon>Trichinellidae</taxon>
        <taxon>Trichinella</taxon>
    </lineage>
</organism>
<keyword evidence="4" id="KW-0472">Membrane</keyword>
<dbReference type="InterPro" id="IPR009003">
    <property type="entry name" value="Peptidase_S1_PA"/>
</dbReference>
<dbReference type="GO" id="GO:0004252">
    <property type="term" value="F:serine-type endopeptidase activity"/>
    <property type="evidence" value="ECO:0007669"/>
    <property type="project" value="InterPro"/>
</dbReference>
<keyword evidence="4" id="KW-0645">Protease</keyword>
<accession>A0A0V1BR61</accession>
<evidence type="ECO:0000259" key="3">
    <source>
        <dbReference type="Pfam" id="PF00089"/>
    </source>
</evidence>
<evidence type="ECO:0000256" key="1">
    <source>
        <dbReference type="ARBA" id="ARBA00023157"/>
    </source>
</evidence>
<keyword evidence="4" id="KW-0378">Hydrolase</keyword>
<keyword evidence="4" id="KW-0812">Transmembrane</keyword>
<sequence>MIEFAKCDTILMISTNKFLPIRGNGNYLLRIKDNNSLLLIASLSVESLFCGPANHVEDIGSYTVVFYGETSEGVFIDCTGMLIPSLNSNETHIDTVITTRYCLQSENHNNIKVLPMILFQLMGPHGNNKILRIYLPNKNVTRRSKTQPQPNIAIVKLRNSFRISSYCLPLCLPEQNEMLSPSISNCIFYRFAEFDYVISFLALKMNILSHQQCKSTIRNVKIDSSSQICGEEQSNDTELDTDYHKDMILEGFPLICYKNEKAYLYGVQDWLRTTKAAFCGLEYDIASSDSYLVLFYGRTQEGIFLDCVGAIVPSNTNHSYSDTIITSRNCINPNEVNSTRVLPFLSYNHDNYTDGYKIHRVIFSTHNSSSGRVRKQNIAVVKLQSAIAFSPSVSPLCLPNEGDFLTEDSECSFFEIYQVTSDVILFSFTMKILSIAECSKFLETYPYQGNEKICAKEANNLVQSLSSMTAFYMVDEGIPLICTVENIHYLFGIKDWTKIFKPNRHLPPLVIFSALVPNLKIINNFETLLNDTSNTTLSEGVIVAVECGTSHGPLSVGSYITVFYTSTIDGFFVDCVGIIVSSNSSNTKSKFVLTSRYCLEPVEDSKTDVLPLNYFKYQYYLDGSEIEDVWFPDSDADIISGFYLPPINLAIVKLNQDLYFNSKVSPICLPNQDEKPPVNSLCYYYQFYNGTDISYTPIKMSILSDAFCQSVIGIPPFDPKTQICCKGTQNYWNTHVDYKPSFIMEGSPLICIKNSKHYLYGIYSWLKIQKSDYPVVILTAVSRKVTLLCCANDTSSNCLQLLLVGKSRRPRAMIGAQKLLVVYDY</sequence>
<evidence type="ECO:0000313" key="5">
    <source>
        <dbReference type="Proteomes" id="UP000054776"/>
    </source>
</evidence>
<dbReference type="Pfam" id="PF00089">
    <property type="entry name" value="Trypsin"/>
    <property type="match status" value="2"/>
</dbReference>